<reference evidence="3" key="1">
    <citation type="journal article" date="2014" name="Front. Microbiol.">
        <title>High frequency of phylogenetically diverse reductive dehalogenase-homologous genes in deep subseafloor sedimentary metagenomes.</title>
        <authorList>
            <person name="Kawai M."/>
            <person name="Futagami T."/>
            <person name="Toyoda A."/>
            <person name="Takaki Y."/>
            <person name="Nishi S."/>
            <person name="Hori S."/>
            <person name="Arai W."/>
            <person name="Tsubouchi T."/>
            <person name="Morono Y."/>
            <person name="Uchiyama I."/>
            <person name="Ito T."/>
            <person name="Fujiyama A."/>
            <person name="Inagaki F."/>
            <person name="Takami H."/>
        </authorList>
    </citation>
    <scope>NUCLEOTIDE SEQUENCE</scope>
    <source>
        <strain evidence="3">Expedition CK06-06</strain>
    </source>
</reference>
<evidence type="ECO:0000313" key="3">
    <source>
        <dbReference type="EMBL" id="GAI16695.1"/>
    </source>
</evidence>
<feature type="non-terminal residue" evidence="3">
    <location>
        <position position="264"/>
    </location>
</feature>
<dbReference type="AlphaFoldDB" id="X1MPT0"/>
<evidence type="ECO:0008006" key="4">
    <source>
        <dbReference type="Google" id="ProtNLM"/>
    </source>
</evidence>
<dbReference type="Pfam" id="PF12323">
    <property type="entry name" value="HTH_OrfB_IS605"/>
    <property type="match status" value="1"/>
</dbReference>
<name>X1MPT0_9ZZZZ</name>
<dbReference type="EMBL" id="BARV01004242">
    <property type="protein sequence ID" value="GAI16695.1"/>
    <property type="molecule type" value="Genomic_DNA"/>
</dbReference>
<accession>X1MPT0</accession>
<organism evidence="3">
    <name type="scientific">marine sediment metagenome</name>
    <dbReference type="NCBI Taxonomy" id="412755"/>
    <lineage>
        <taxon>unclassified sequences</taxon>
        <taxon>metagenomes</taxon>
        <taxon>ecological metagenomes</taxon>
    </lineage>
</organism>
<proteinExistence type="predicted"/>
<sequence>MIKRTYKYRIYPTKVQQEILEINLSLCRWLYNHFLEERKTLYEKNKTKVTCYDQIKEIPKLKKEKPELRKVYSQTLQDTARRLDKAFQSFFRRVKENKKGKNKKPGYPRFKGYLRYDSITYPQSGFKLKDGKLSLSKIGSLKIKLHREIRGNIRTLTLRRTTTNKWYACFSVESDKELPGKMEIENIVGLDVGLASFLTTSKGEKIENPRYLRKSEEKLAKIQNCHSRKSLKSKNRKKSRLRVAKLHEKIHNQRIDFLHKLSSR</sequence>
<dbReference type="Pfam" id="PF01385">
    <property type="entry name" value="OrfB_IS605"/>
    <property type="match status" value="1"/>
</dbReference>
<gene>
    <name evidence="3" type="ORF">S06H3_09556</name>
</gene>
<feature type="domain" description="Probable transposase IS891/IS1136/IS1341" evidence="1">
    <location>
        <begin position="172"/>
        <end position="263"/>
    </location>
</feature>
<protein>
    <recommendedName>
        <fullName evidence="4">Transposase</fullName>
    </recommendedName>
</protein>
<dbReference type="InterPro" id="IPR021027">
    <property type="entry name" value="Transposase_put_HTH"/>
</dbReference>
<evidence type="ECO:0000259" key="1">
    <source>
        <dbReference type="Pfam" id="PF01385"/>
    </source>
</evidence>
<dbReference type="InterPro" id="IPR001959">
    <property type="entry name" value="Transposase"/>
</dbReference>
<comment type="caution">
    <text evidence="3">The sequence shown here is derived from an EMBL/GenBank/DDBJ whole genome shotgun (WGS) entry which is preliminary data.</text>
</comment>
<dbReference type="NCBIfam" id="NF040570">
    <property type="entry name" value="guided_TnpB"/>
    <property type="match status" value="1"/>
</dbReference>
<feature type="domain" description="Transposase putative helix-turn-helix" evidence="2">
    <location>
        <begin position="1"/>
        <end position="46"/>
    </location>
</feature>
<evidence type="ECO:0000259" key="2">
    <source>
        <dbReference type="Pfam" id="PF12323"/>
    </source>
</evidence>